<dbReference type="Proteomes" id="UP000292235">
    <property type="component" value="Chromosome"/>
</dbReference>
<feature type="DNA-binding region" description="H-T-H motif" evidence="4">
    <location>
        <begin position="47"/>
        <end position="66"/>
    </location>
</feature>
<keyword evidence="2 4" id="KW-0238">DNA-binding</keyword>
<dbReference type="Gene3D" id="1.10.357.10">
    <property type="entry name" value="Tetracycline Repressor, domain 2"/>
    <property type="match status" value="1"/>
</dbReference>
<dbReference type="KEGG" id="strr:EKD16_09075"/>
<evidence type="ECO:0000256" key="3">
    <source>
        <dbReference type="ARBA" id="ARBA00023163"/>
    </source>
</evidence>
<dbReference type="EMBL" id="CP036455">
    <property type="protein sequence ID" value="QBI53609.1"/>
    <property type="molecule type" value="Genomic_DNA"/>
</dbReference>
<evidence type="ECO:0000256" key="2">
    <source>
        <dbReference type="ARBA" id="ARBA00023125"/>
    </source>
</evidence>
<keyword evidence="8" id="KW-1185">Reference proteome</keyword>
<evidence type="ECO:0000256" key="5">
    <source>
        <dbReference type="SAM" id="MobiDB-lite"/>
    </source>
</evidence>
<evidence type="ECO:0000259" key="6">
    <source>
        <dbReference type="PROSITE" id="PS50977"/>
    </source>
</evidence>
<dbReference type="InterPro" id="IPR041347">
    <property type="entry name" value="MftR_C"/>
</dbReference>
<feature type="domain" description="HTH tetR-type" evidence="6">
    <location>
        <begin position="24"/>
        <end position="84"/>
    </location>
</feature>
<feature type="region of interest" description="Disordered" evidence="5">
    <location>
        <begin position="1"/>
        <end position="21"/>
    </location>
</feature>
<protein>
    <submittedName>
        <fullName evidence="7">Transcriptional regulator, TetR family</fullName>
    </submittedName>
</protein>
<dbReference type="InterPro" id="IPR001647">
    <property type="entry name" value="HTH_TetR"/>
</dbReference>
<gene>
    <name evidence="7" type="ORF">EKD16_09075</name>
</gene>
<dbReference type="Pfam" id="PF17754">
    <property type="entry name" value="TetR_C_14"/>
    <property type="match status" value="1"/>
</dbReference>
<dbReference type="AlphaFoldDB" id="A0A4P6Q3X5"/>
<dbReference type="PROSITE" id="PS50977">
    <property type="entry name" value="HTH_TETR_2"/>
    <property type="match status" value="1"/>
</dbReference>
<dbReference type="SUPFAM" id="SSF46689">
    <property type="entry name" value="Homeodomain-like"/>
    <property type="match status" value="1"/>
</dbReference>
<dbReference type="GO" id="GO:0000976">
    <property type="term" value="F:transcription cis-regulatory region binding"/>
    <property type="evidence" value="ECO:0007669"/>
    <property type="project" value="TreeGrafter"/>
</dbReference>
<reference evidence="7 8" key="1">
    <citation type="submission" date="2019-02" db="EMBL/GenBank/DDBJ databases">
        <authorList>
            <person name="Khodamoradi S."/>
            <person name="Hahnke R.L."/>
            <person name="Kaempfer P."/>
            <person name="Schumann P."/>
            <person name="Rohde M."/>
            <person name="Steinert M."/>
            <person name="Luzhetskyy A."/>
            <person name="Wink J."/>
            <person name="Ruckert C."/>
        </authorList>
    </citation>
    <scope>NUCLEOTIDE SEQUENCE [LARGE SCALE GENOMIC DNA]</scope>
    <source>
        <strain evidence="7 8">M2</strain>
    </source>
</reference>
<evidence type="ECO:0000313" key="7">
    <source>
        <dbReference type="EMBL" id="QBI53609.1"/>
    </source>
</evidence>
<dbReference type="PANTHER" id="PTHR30055:SF238">
    <property type="entry name" value="MYCOFACTOCIN BIOSYNTHESIS TRANSCRIPTIONAL REGULATOR MFTR-RELATED"/>
    <property type="match status" value="1"/>
</dbReference>
<dbReference type="GO" id="GO:0003700">
    <property type="term" value="F:DNA-binding transcription factor activity"/>
    <property type="evidence" value="ECO:0007669"/>
    <property type="project" value="TreeGrafter"/>
</dbReference>
<dbReference type="Pfam" id="PF00440">
    <property type="entry name" value="TetR_N"/>
    <property type="match status" value="1"/>
</dbReference>
<name>A0A4P6Q3X5_9ACTN</name>
<dbReference type="PANTHER" id="PTHR30055">
    <property type="entry name" value="HTH-TYPE TRANSCRIPTIONAL REGULATOR RUTR"/>
    <property type="match status" value="1"/>
</dbReference>
<feature type="compositionally biased region" description="Polar residues" evidence="5">
    <location>
        <begin position="1"/>
        <end position="11"/>
    </location>
</feature>
<organism evidence="7 8">
    <name type="scientific">Streptomonospora litoralis</name>
    <dbReference type="NCBI Taxonomy" id="2498135"/>
    <lineage>
        <taxon>Bacteria</taxon>
        <taxon>Bacillati</taxon>
        <taxon>Actinomycetota</taxon>
        <taxon>Actinomycetes</taxon>
        <taxon>Streptosporangiales</taxon>
        <taxon>Nocardiopsidaceae</taxon>
        <taxon>Streptomonospora</taxon>
    </lineage>
</organism>
<accession>A0A4P6Q3X5</accession>
<dbReference type="InterPro" id="IPR009057">
    <property type="entry name" value="Homeodomain-like_sf"/>
</dbReference>
<keyword evidence="3" id="KW-0804">Transcription</keyword>
<evidence type="ECO:0000256" key="4">
    <source>
        <dbReference type="PROSITE-ProRule" id="PRU00335"/>
    </source>
</evidence>
<keyword evidence="1" id="KW-0805">Transcription regulation</keyword>
<evidence type="ECO:0000313" key="8">
    <source>
        <dbReference type="Proteomes" id="UP000292235"/>
    </source>
</evidence>
<sequence length="235" mass="24718">MAQETSHTSASGRGRPPMTERRKAVVRMEIARAAVALFVERGVAGTTGEDIAHSLGISTRTLWRYFPGKESCVRPLLSTGLDLMAERLRSCPRDVALLDHLELTGAFDADTDLVAGPVADLIWMTGREPGLQAVWLEVHHAAEAVFAGIIAERTGAEPEDLDVAVQAAALNAALRLAAEEQAGYRRTAEEAPPGGMGELVRRAITAAARGLPAFAPATAAGTGRGADASRGVHHG</sequence>
<dbReference type="PRINTS" id="PR00455">
    <property type="entry name" value="HTHTETR"/>
</dbReference>
<proteinExistence type="predicted"/>
<dbReference type="InterPro" id="IPR050109">
    <property type="entry name" value="HTH-type_TetR-like_transc_reg"/>
</dbReference>
<evidence type="ECO:0000256" key="1">
    <source>
        <dbReference type="ARBA" id="ARBA00023015"/>
    </source>
</evidence>